<accession>A0ABW5U473</accession>
<dbReference type="SUPFAM" id="SSF46785">
    <property type="entry name" value="Winged helix' DNA-binding domain"/>
    <property type="match status" value="1"/>
</dbReference>
<gene>
    <name evidence="5" type="ORF">ACFSUD_12530</name>
</gene>
<dbReference type="PROSITE" id="PS01117">
    <property type="entry name" value="HTH_MARR_1"/>
    <property type="match status" value="1"/>
</dbReference>
<dbReference type="Proteomes" id="UP001597474">
    <property type="component" value="Unassembled WGS sequence"/>
</dbReference>
<dbReference type="RefSeq" id="WP_386374929.1">
    <property type="nucleotide sequence ID" value="NZ_JBHUMP010000010.1"/>
</dbReference>
<evidence type="ECO:0000313" key="6">
    <source>
        <dbReference type="Proteomes" id="UP001597474"/>
    </source>
</evidence>
<name>A0ABW5U473_9RHOB</name>
<evidence type="ECO:0000256" key="2">
    <source>
        <dbReference type="ARBA" id="ARBA00023125"/>
    </source>
</evidence>
<dbReference type="PRINTS" id="PR00598">
    <property type="entry name" value="HTHMARR"/>
</dbReference>
<keyword evidence="1" id="KW-0805">Transcription regulation</keyword>
<dbReference type="PANTHER" id="PTHR33164">
    <property type="entry name" value="TRANSCRIPTIONAL REGULATOR, MARR FAMILY"/>
    <property type="match status" value="1"/>
</dbReference>
<dbReference type="PANTHER" id="PTHR33164:SF64">
    <property type="entry name" value="TRANSCRIPTIONAL REGULATOR SLYA"/>
    <property type="match status" value="1"/>
</dbReference>
<dbReference type="InterPro" id="IPR023187">
    <property type="entry name" value="Tscrpt_reg_MarR-type_CS"/>
</dbReference>
<sequence>MSSPIDSDHIAFLIADIARHFRIAFEHDIAKSEIGVTASEARVLAQLARAGATRQVSLADSMCLAPMSLSVFLDRLEAQGLVRRQADPSDRRAKLVALTPEADPILQRMAEMGQQVSAIALDGLDEAGQQRFAEAAKTIRRNLEVHRGVKPLRMEVEP</sequence>
<dbReference type="InterPro" id="IPR039422">
    <property type="entry name" value="MarR/SlyA-like"/>
</dbReference>
<comment type="caution">
    <text evidence="5">The sequence shown here is derived from an EMBL/GenBank/DDBJ whole genome shotgun (WGS) entry which is preliminary data.</text>
</comment>
<evidence type="ECO:0000259" key="4">
    <source>
        <dbReference type="PROSITE" id="PS50995"/>
    </source>
</evidence>
<dbReference type="InterPro" id="IPR000835">
    <property type="entry name" value="HTH_MarR-typ"/>
</dbReference>
<keyword evidence="6" id="KW-1185">Reference proteome</keyword>
<dbReference type="Gene3D" id="1.10.10.10">
    <property type="entry name" value="Winged helix-like DNA-binding domain superfamily/Winged helix DNA-binding domain"/>
    <property type="match status" value="1"/>
</dbReference>
<keyword evidence="3" id="KW-0804">Transcription</keyword>
<dbReference type="Pfam" id="PF01047">
    <property type="entry name" value="MarR"/>
    <property type="match status" value="1"/>
</dbReference>
<dbReference type="InterPro" id="IPR036388">
    <property type="entry name" value="WH-like_DNA-bd_sf"/>
</dbReference>
<evidence type="ECO:0000256" key="3">
    <source>
        <dbReference type="ARBA" id="ARBA00023163"/>
    </source>
</evidence>
<keyword evidence="2" id="KW-0238">DNA-binding</keyword>
<evidence type="ECO:0000313" key="5">
    <source>
        <dbReference type="EMBL" id="MFD2740405.1"/>
    </source>
</evidence>
<dbReference type="SMART" id="SM00347">
    <property type="entry name" value="HTH_MARR"/>
    <property type="match status" value="1"/>
</dbReference>
<organism evidence="5 6">
    <name type="scientific">Sulfitobacter aestuarii</name>
    <dbReference type="NCBI Taxonomy" id="2161676"/>
    <lineage>
        <taxon>Bacteria</taxon>
        <taxon>Pseudomonadati</taxon>
        <taxon>Pseudomonadota</taxon>
        <taxon>Alphaproteobacteria</taxon>
        <taxon>Rhodobacterales</taxon>
        <taxon>Roseobacteraceae</taxon>
        <taxon>Sulfitobacter</taxon>
    </lineage>
</organism>
<dbReference type="PROSITE" id="PS50995">
    <property type="entry name" value="HTH_MARR_2"/>
    <property type="match status" value="1"/>
</dbReference>
<dbReference type="EMBL" id="JBHUMP010000010">
    <property type="protein sequence ID" value="MFD2740405.1"/>
    <property type="molecule type" value="Genomic_DNA"/>
</dbReference>
<evidence type="ECO:0000256" key="1">
    <source>
        <dbReference type="ARBA" id="ARBA00023015"/>
    </source>
</evidence>
<feature type="domain" description="HTH marR-type" evidence="4">
    <location>
        <begin position="7"/>
        <end position="141"/>
    </location>
</feature>
<reference evidence="6" key="1">
    <citation type="journal article" date="2019" name="Int. J. Syst. Evol. Microbiol.">
        <title>The Global Catalogue of Microorganisms (GCM) 10K type strain sequencing project: providing services to taxonomists for standard genome sequencing and annotation.</title>
        <authorList>
            <consortium name="The Broad Institute Genomics Platform"/>
            <consortium name="The Broad Institute Genome Sequencing Center for Infectious Disease"/>
            <person name="Wu L."/>
            <person name="Ma J."/>
        </authorList>
    </citation>
    <scope>NUCLEOTIDE SEQUENCE [LARGE SCALE GENOMIC DNA]</scope>
    <source>
        <strain evidence="6">TISTR 2562</strain>
    </source>
</reference>
<dbReference type="InterPro" id="IPR036390">
    <property type="entry name" value="WH_DNA-bd_sf"/>
</dbReference>
<proteinExistence type="predicted"/>
<protein>
    <submittedName>
        <fullName evidence="5">MarR family winged helix-turn-helix transcriptional regulator</fullName>
    </submittedName>
</protein>